<feature type="signal peptide" evidence="1">
    <location>
        <begin position="1"/>
        <end position="19"/>
    </location>
</feature>
<name>A0A0N9HU12_9BACT</name>
<sequence length="269" mass="29442">MKKTTLILLAALAFVQAIAQKLPNVQKASVRAPQSIKIDGKATEWQNKYQAYNNATDINYTLANDDKNLYLVIKAARSMVIQGKILSGGISFTVNHTLNKKDANAITVTYPVINHKDKDWRLVGDVFNSTAFANIEGNSNRDHTPSLTNLNTAFTKASKYIGVKGIKNVADNEIPVYNDLNIHAVATFHEPVVYVYELAIPLKLLALPAGDTKAFSYHIKLNVSKSFSDQFRAGAVPASGGNLGLEAPPQPDPVYLSSTDFWGEYTLAK</sequence>
<organism evidence="2">
    <name type="scientific">uncultured bacterium 4C6</name>
    <dbReference type="NCBI Taxonomy" id="1701323"/>
    <lineage>
        <taxon>Bacteria</taxon>
        <taxon>environmental samples</taxon>
    </lineage>
</organism>
<evidence type="ECO:0000256" key="1">
    <source>
        <dbReference type="SAM" id="SignalP"/>
    </source>
</evidence>
<dbReference type="AlphaFoldDB" id="A0A0N9HU12"/>
<keyword evidence="1" id="KW-0732">Signal</keyword>
<protein>
    <submittedName>
        <fullName evidence="2">Uncharacterized protein</fullName>
    </submittedName>
</protein>
<evidence type="ECO:0000313" key="2">
    <source>
        <dbReference type="EMBL" id="ALG05214.1"/>
    </source>
</evidence>
<feature type="chain" id="PRO_5006035510" evidence="1">
    <location>
        <begin position="20"/>
        <end position="269"/>
    </location>
</feature>
<dbReference type="SUPFAM" id="SSF49344">
    <property type="entry name" value="CBD9-like"/>
    <property type="match status" value="1"/>
</dbReference>
<dbReference type="EMBL" id="KT342854">
    <property type="protein sequence ID" value="ALG05214.1"/>
    <property type="molecule type" value="Genomic_DNA"/>
</dbReference>
<reference evidence="2" key="1">
    <citation type="submission" date="2015-07" db="EMBL/GenBank/DDBJ databases">
        <title>Exploring the genomic information of specific uncultured soil bacteria through a new metagenomic library-based strategy.</title>
        <authorList>
            <person name="Liu Y."/>
            <person name="Zhang R."/>
        </authorList>
    </citation>
    <scope>NUCLEOTIDE SEQUENCE</scope>
</reference>
<proteinExistence type="predicted"/>
<accession>A0A0N9HU12</accession>